<dbReference type="SUPFAM" id="SSF53383">
    <property type="entry name" value="PLP-dependent transferases"/>
    <property type="match status" value="1"/>
</dbReference>
<keyword evidence="5" id="KW-0663">Pyridoxal phosphate</keyword>
<dbReference type="InterPro" id="IPR004839">
    <property type="entry name" value="Aminotransferase_I/II_large"/>
</dbReference>
<organism evidence="8 9">
    <name type="scientific">Symbiodinium microadriaticum</name>
    <name type="common">Dinoflagellate</name>
    <name type="synonym">Zooxanthella microadriatica</name>
    <dbReference type="NCBI Taxonomy" id="2951"/>
    <lineage>
        <taxon>Eukaryota</taxon>
        <taxon>Sar</taxon>
        <taxon>Alveolata</taxon>
        <taxon>Dinophyceae</taxon>
        <taxon>Suessiales</taxon>
        <taxon>Symbiodiniaceae</taxon>
        <taxon>Symbiodinium</taxon>
    </lineage>
</organism>
<comment type="caution">
    <text evidence="8">The sequence shown here is derived from an EMBL/GenBank/DDBJ whole genome shotgun (WGS) entry which is preliminary data.</text>
</comment>
<dbReference type="OMA" id="CMSEDNI"/>
<dbReference type="GO" id="GO:0042853">
    <property type="term" value="P:L-alanine catabolic process"/>
    <property type="evidence" value="ECO:0007669"/>
    <property type="project" value="UniProtKB-UniPathway"/>
</dbReference>
<accession>A0A1Q9EVR9</accession>
<dbReference type="EMBL" id="LSRX01000057">
    <property type="protein sequence ID" value="OLQ11536.1"/>
    <property type="molecule type" value="Genomic_DNA"/>
</dbReference>
<evidence type="ECO:0000256" key="5">
    <source>
        <dbReference type="ARBA" id="ARBA00022898"/>
    </source>
</evidence>
<feature type="domain" description="Aminotransferase class I/classII large" evidence="7">
    <location>
        <begin position="31"/>
        <end position="126"/>
    </location>
</feature>
<dbReference type="Pfam" id="PF00155">
    <property type="entry name" value="Aminotran_1_2"/>
    <property type="match status" value="1"/>
</dbReference>
<keyword evidence="3 8" id="KW-0032">Aminotransferase</keyword>
<keyword evidence="4 8" id="KW-0808">Transferase</keyword>
<keyword evidence="9" id="KW-1185">Reference proteome</keyword>
<dbReference type="PANTHER" id="PTHR11751">
    <property type="entry name" value="ALANINE AMINOTRANSFERASE"/>
    <property type="match status" value="1"/>
</dbReference>
<dbReference type="InterPro" id="IPR015421">
    <property type="entry name" value="PyrdxlP-dep_Trfase_major"/>
</dbReference>
<dbReference type="AlphaFoldDB" id="A0A1Q9EVR9"/>
<dbReference type="InterPro" id="IPR015424">
    <property type="entry name" value="PyrdxlP-dep_Trfase"/>
</dbReference>
<gene>
    <name evidence="8" type="primary">GPT</name>
    <name evidence="8" type="ORF">AK812_SmicGene4621</name>
</gene>
<evidence type="ECO:0000313" key="8">
    <source>
        <dbReference type="EMBL" id="OLQ11536.1"/>
    </source>
</evidence>
<dbReference type="InterPro" id="IPR045088">
    <property type="entry name" value="ALAT1/2-like"/>
</dbReference>
<dbReference type="GO" id="GO:0008483">
    <property type="term" value="F:transaminase activity"/>
    <property type="evidence" value="ECO:0007669"/>
    <property type="project" value="UniProtKB-KW"/>
</dbReference>
<proteinExistence type="inferred from homology"/>
<dbReference type="PANTHER" id="PTHR11751:SF29">
    <property type="entry name" value="ALANINE TRANSAMINASE"/>
    <property type="match status" value="1"/>
</dbReference>
<dbReference type="OrthoDB" id="1732682at2759"/>
<comment type="similarity">
    <text evidence="6">Belongs to the class-I pyridoxal-phosphate-dependent aminotransferase family. Alanine aminotransferase subfamily.</text>
</comment>
<evidence type="ECO:0000256" key="3">
    <source>
        <dbReference type="ARBA" id="ARBA00022576"/>
    </source>
</evidence>
<sequence length="134" mass="14867">MLLRCRCGPVRVMSQGPEKSNAQQLVAQRSDSKAITVINPGNPVGAVLDREVMVINFATEQKLVILADEVYQANVYAEGKQFHSFKKVLRELQAEDKKRYAETQLISGFHSTSKGIIGECGQRGGYMEYVGPTF</sequence>
<protein>
    <submittedName>
        <fullName evidence="8">Alanine aminotransferase 1</fullName>
    </submittedName>
</protein>
<evidence type="ECO:0000256" key="4">
    <source>
        <dbReference type="ARBA" id="ARBA00022679"/>
    </source>
</evidence>
<evidence type="ECO:0000256" key="1">
    <source>
        <dbReference type="ARBA" id="ARBA00001933"/>
    </source>
</evidence>
<evidence type="ECO:0000259" key="7">
    <source>
        <dbReference type="Pfam" id="PF00155"/>
    </source>
</evidence>
<dbReference type="Gene3D" id="3.40.640.10">
    <property type="entry name" value="Type I PLP-dependent aspartate aminotransferase-like (Major domain)"/>
    <property type="match status" value="1"/>
</dbReference>
<evidence type="ECO:0000256" key="2">
    <source>
        <dbReference type="ARBA" id="ARBA00011738"/>
    </source>
</evidence>
<name>A0A1Q9EVR9_SYMMI</name>
<comment type="cofactor">
    <cofactor evidence="1">
        <name>pyridoxal 5'-phosphate</name>
        <dbReference type="ChEBI" id="CHEBI:597326"/>
    </cofactor>
</comment>
<evidence type="ECO:0000256" key="6">
    <source>
        <dbReference type="ARBA" id="ARBA00025785"/>
    </source>
</evidence>
<dbReference type="Proteomes" id="UP000186817">
    <property type="component" value="Unassembled WGS sequence"/>
</dbReference>
<dbReference type="GO" id="GO:0030170">
    <property type="term" value="F:pyridoxal phosphate binding"/>
    <property type="evidence" value="ECO:0007669"/>
    <property type="project" value="InterPro"/>
</dbReference>
<reference evidence="8 9" key="1">
    <citation type="submission" date="2016-02" db="EMBL/GenBank/DDBJ databases">
        <title>Genome analysis of coral dinoflagellate symbionts highlights evolutionary adaptations to a symbiotic lifestyle.</title>
        <authorList>
            <person name="Aranda M."/>
            <person name="Li Y."/>
            <person name="Liew Y.J."/>
            <person name="Baumgarten S."/>
            <person name="Simakov O."/>
            <person name="Wilson M."/>
            <person name="Piel J."/>
            <person name="Ashoor H."/>
            <person name="Bougouffa S."/>
            <person name="Bajic V.B."/>
            <person name="Ryu T."/>
            <person name="Ravasi T."/>
            <person name="Bayer T."/>
            <person name="Micklem G."/>
            <person name="Kim H."/>
            <person name="Bhak J."/>
            <person name="Lajeunesse T.C."/>
            <person name="Voolstra C.R."/>
        </authorList>
    </citation>
    <scope>NUCLEOTIDE SEQUENCE [LARGE SCALE GENOMIC DNA]</scope>
    <source>
        <strain evidence="8 9">CCMP2467</strain>
    </source>
</reference>
<dbReference type="UniPathway" id="UPA00528">
    <property type="reaction ID" value="UER00586"/>
</dbReference>
<comment type="subunit">
    <text evidence="2">Homodimer.</text>
</comment>
<evidence type="ECO:0000313" key="9">
    <source>
        <dbReference type="Proteomes" id="UP000186817"/>
    </source>
</evidence>